<dbReference type="OrthoDB" id="8907308at2"/>
<dbReference type="EMBL" id="OBEB01000001">
    <property type="protein sequence ID" value="SNY44095.1"/>
    <property type="molecule type" value="Genomic_DNA"/>
</dbReference>
<gene>
    <name evidence="1" type="ORF">SAMN06297280_0690</name>
</gene>
<evidence type="ECO:0000313" key="1">
    <source>
        <dbReference type="EMBL" id="SNY44095.1"/>
    </source>
</evidence>
<name>A0A285I7W5_9GAMM</name>
<protein>
    <submittedName>
        <fullName evidence="1">Uncharacterized protein</fullName>
    </submittedName>
</protein>
<dbReference type="Proteomes" id="UP000219353">
    <property type="component" value="Unassembled WGS sequence"/>
</dbReference>
<keyword evidence="2" id="KW-1185">Reference proteome</keyword>
<proteinExistence type="predicted"/>
<evidence type="ECO:0000313" key="2">
    <source>
        <dbReference type="Proteomes" id="UP000219353"/>
    </source>
</evidence>
<sequence>MQIHDLLLRQLIIELTDPDPEKMVDNAIEQWQLIAAHIISIIGEGGFNALYDRSVILTQSTFPWLLTCELQPSAHKRFSALRASLEDQTTALASEANYLLLVNFTGILESLIGAELTTRIFRSALEETRIPIGKGVNK</sequence>
<dbReference type="AlphaFoldDB" id="A0A285I7W5"/>
<organism evidence="1 2">
    <name type="scientific">Arsukibacterium tuosuense</name>
    <dbReference type="NCBI Taxonomy" id="1323745"/>
    <lineage>
        <taxon>Bacteria</taxon>
        <taxon>Pseudomonadati</taxon>
        <taxon>Pseudomonadota</taxon>
        <taxon>Gammaproteobacteria</taxon>
        <taxon>Chromatiales</taxon>
        <taxon>Chromatiaceae</taxon>
        <taxon>Arsukibacterium</taxon>
    </lineage>
</organism>
<reference evidence="2" key="1">
    <citation type="submission" date="2017-09" db="EMBL/GenBank/DDBJ databases">
        <authorList>
            <person name="Varghese N."/>
            <person name="Submissions S."/>
        </authorList>
    </citation>
    <scope>NUCLEOTIDE SEQUENCE [LARGE SCALE GENOMIC DNA]</scope>
    <source>
        <strain evidence="2">CGMCC 1.12461</strain>
    </source>
</reference>
<dbReference type="RefSeq" id="WP_097109929.1">
    <property type="nucleotide sequence ID" value="NZ_OBEB01000001.1"/>
</dbReference>
<accession>A0A285I7W5</accession>